<feature type="compositionally biased region" description="Low complexity" evidence="1">
    <location>
        <begin position="76"/>
        <end position="87"/>
    </location>
</feature>
<comment type="caution">
    <text evidence="2">The sequence shown here is derived from an EMBL/GenBank/DDBJ whole genome shotgun (WGS) entry which is preliminary data.</text>
</comment>
<evidence type="ECO:0000313" key="2">
    <source>
        <dbReference type="EMBL" id="KAE8248402.1"/>
    </source>
</evidence>
<reference evidence="2" key="1">
    <citation type="submission" date="2016-04" db="EMBL/GenBank/DDBJ databases">
        <authorList>
            <person name="Nguyen H.D."/>
            <person name="Kesanakurti P."/>
            <person name="Cullis J."/>
            <person name="Levesque C.A."/>
            <person name="Hambleton S."/>
        </authorList>
    </citation>
    <scope>NUCLEOTIDE SEQUENCE</scope>
    <source>
        <strain evidence="2">DAOMC 238032</strain>
    </source>
</reference>
<dbReference type="EMBL" id="LWDD02001400">
    <property type="protein sequence ID" value="KAE8248402.1"/>
    <property type="molecule type" value="Genomic_DNA"/>
</dbReference>
<dbReference type="Proteomes" id="UP000077671">
    <property type="component" value="Unassembled WGS sequence"/>
</dbReference>
<organism evidence="2 3">
    <name type="scientific">Tilletia caries</name>
    <name type="common">wheat bunt fungus</name>
    <dbReference type="NCBI Taxonomy" id="13290"/>
    <lineage>
        <taxon>Eukaryota</taxon>
        <taxon>Fungi</taxon>
        <taxon>Dikarya</taxon>
        <taxon>Basidiomycota</taxon>
        <taxon>Ustilaginomycotina</taxon>
        <taxon>Exobasidiomycetes</taxon>
        <taxon>Tilletiales</taxon>
        <taxon>Tilletiaceae</taxon>
        <taxon>Tilletia</taxon>
    </lineage>
</organism>
<proteinExistence type="predicted"/>
<feature type="region of interest" description="Disordered" evidence="1">
    <location>
        <begin position="73"/>
        <end position="95"/>
    </location>
</feature>
<dbReference type="AlphaFoldDB" id="A0A177VH15"/>
<name>A0A177VH15_9BASI</name>
<sequence length="95" mass="10584">MTQTLTGTVELPPPEEPATWEHIKHVETSTTFTATPFVTSPTAHVAWYQPVKAQWGSLGRFIRVERLIRTIFDTHPSPSAPSAAPAAARRELLHR</sequence>
<evidence type="ECO:0000313" key="3">
    <source>
        <dbReference type="Proteomes" id="UP000077671"/>
    </source>
</evidence>
<gene>
    <name evidence="2" type="ORF">A4X03_0g6785</name>
</gene>
<reference evidence="2" key="2">
    <citation type="journal article" date="2019" name="IMA Fungus">
        <title>Genome sequencing and comparison of five Tilletia species to identify candidate genes for the detection of regulated species infecting wheat.</title>
        <authorList>
            <person name="Nguyen H.D.T."/>
            <person name="Sultana T."/>
            <person name="Kesanakurti P."/>
            <person name="Hambleton S."/>
        </authorList>
    </citation>
    <scope>NUCLEOTIDE SEQUENCE</scope>
    <source>
        <strain evidence="2">DAOMC 238032</strain>
    </source>
</reference>
<evidence type="ECO:0000256" key="1">
    <source>
        <dbReference type="SAM" id="MobiDB-lite"/>
    </source>
</evidence>
<protein>
    <submittedName>
        <fullName evidence="2">Uncharacterized protein</fullName>
    </submittedName>
</protein>
<accession>A0A177VH15</accession>